<protein>
    <submittedName>
        <fullName evidence="1">Uncharacterized protein</fullName>
    </submittedName>
</protein>
<dbReference type="Proteomes" id="UP001626603">
    <property type="component" value="Chromosome"/>
</dbReference>
<dbReference type="AlphaFoldDB" id="A0ABD8A7P3"/>
<name>A0ABD8A7P3_9EURY</name>
<evidence type="ECO:0000313" key="2">
    <source>
        <dbReference type="Proteomes" id="UP001626603"/>
    </source>
</evidence>
<organism evidence="1 2">
    <name type="scientific">Methanoculleus palmolei</name>
    <dbReference type="NCBI Taxonomy" id="72612"/>
    <lineage>
        <taxon>Archaea</taxon>
        <taxon>Methanobacteriati</taxon>
        <taxon>Methanobacteriota</taxon>
        <taxon>Stenosarchaea group</taxon>
        <taxon>Methanomicrobia</taxon>
        <taxon>Methanomicrobiales</taxon>
        <taxon>Methanomicrobiaceae</taxon>
        <taxon>Methanoculleus</taxon>
    </lineage>
</organism>
<accession>A0ABD8A7P3</accession>
<proteinExistence type="predicted"/>
<reference evidence="1 2" key="1">
    <citation type="submission" date="2023-10" db="EMBL/GenBank/DDBJ databases">
        <title>The complete genome sequence of Methanoculleus palmolei DSM 4273.</title>
        <authorList>
            <person name="Lai S.-J."/>
            <person name="You Y.-T."/>
            <person name="Chen S.-C."/>
        </authorList>
    </citation>
    <scope>NUCLEOTIDE SEQUENCE [LARGE SCALE GENOMIC DNA]</scope>
    <source>
        <strain evidence="1 2">DSM 4273</strain>
    </source>
</reference>
<sequence length="75" mass="8638">MNPCPVLKRLIEDENNYGRALALLEDRVRDLEEVGESVAERLCRLEKDELDAIDERLCRLEAAVLPPEYRAEVGR</sequence>
<gene>
    <name evidence="1" type="ORF">R6Y95_06120</name>
</gene>
<dbReference type="EMBL" id="CP137641">
    <property type="protein sequence ID" value="WOX55048.1"/>
    <property type="molecule type" value="Genomic_DNA"/>
</dbReference>
<keyword evidence="2" id="KW-1185">Reference proteome</keyword>
<evidence type="ECO:0000313" key="1">
    <source>
        <dbReference type="EMBL" id="WOX55048.1"/>
    </source>
</evidence>